<dbReference type="EMBL" id="BX569689">
    <property type="protein sequence ID" value="CAE06691.1"/>
    <property type="molecule type" value="Genomic_DNA"/>
</dbReference>
<evidence type="ECO:0000313" key="2">
    <source>
        <dbReference type="Proteomes" id="UP000001422"/>
    </source>
</evidence>
<name>Q7U9S7_PARMW</name>
<evidence type="ECO:0000313" key="1">
    <source>
        <dbReference type="EMBL" id="CAE06691.1"/>
    </source>
</evidence>
<dbReference type="Proteomes" id="UP000001422">
    <property type="component" value="Chromosome"/>
</dbReference>
<gene>
    <name evidence="1" type="ordered locus">SYNW0176</name>
</gene>
<organism evidence="1 2">
    <name type="scientific">Parasynechococcus marenigrum (strain WH8102)</name>
    <dbReference type="NCBI Taxonomy" id="84588"/>
    <lineage>
        <taxon>Bacteria</taxon>
        <taxon>Bacillati</taxon>
        <taxon>Cyanobacteriota</taxon>
        <taxon>Cyanophyceae</taxon>
        <taxon>Synechococcales</taxon>
        <taxon>Prochlorococcaceae</taxon>
        <taxon>Parasynechococcus</taxon>
        <taxon>Parasynechococcus marenigrum</taxon>
    </lineage>
</organism>
<protein>
    <submittedName>
        <fullName evidence="1">Uncharacterized protein</fullName>
    </submittedName>
</protein>
<keyword evidence="2" id="KW-1185">Reference proteome</keyword>
<dbReference type="STRING" id="84588.SYNW0176"/>
<reference evidence="1 2" key="1">
    <citation type="journal article" date="2003" name="Nature">
        <title>The genome of a motile marine Synechococcus.</title>
        <authorList>
            <person name="Palenik B."/>
            <person name="Brahamsha B."/>
            <person name="Larimer F."/>
            <person name="Land M."/>
            <person name="Hauser L."/>
            <person name="Chain P."/>
            <person name="Lamerdin J."/>
            <person name="Regala W."/>
            <person name="Allen E.A."/>
            <person name="McCarren J."/>
            <person name="Paulsen I."/>
            <person name="Dufresne A."/>
            <person name="Partensky F."/>
            <person name="Webb E."/>
            <person name="Waterbury J."/>
        </authorList>
    </citation>
    <scope>NUCLEOTIDE SEQUENCE [LARGE SCALE GENOMIC DNA]</scope>
    <source>
        <strain evidence="1 2">WH8102</strain>
    </source>
</reference>
<dbReference type="HOGENOM" id="CLU_949749_0_0_3"/>
<accession>Q7U9S7</accession>
<proteinExistence type="predicted"/>
<dbReference type="AlphaFoldDB" id="Q7U9S7"/>
<sequence length="293" mass="33379">MGSWLQRVWRRWRGWCHRGRCSELSHQIDAALQNHDLARALKGLELQLCLDCSHHVERLLFVRQSRPASQQLSLNLFMAMADLPNLRDHHRFYLLIATIHSALQLDDAACLTEFKPRLSQAACLEHAPSRKLIVSGRNREHPFKQLISARSCLLQVALRDQNMVACQRIAFANLELLEMLPWTKLPADVLLRSTTNLVKALLPCCVLDQQRGRVQTSLSRLEQQLSGARFDALRSSAREDHLLFLRSVLAWLDAVKTNGESVELLNQLRSWLLSNDASSVWAGSQQLTWIGLA</sequence>
<dbReference type="KEGG" id="syw:SYNW0176"/>